<reference evidence="2 3" key="1">
    <citation type="submission" date="2019-04" db="EMBL/GenBank/DDBJ databases">
        <title>Streptomyces sp. nov. Bv016 isolated from bark of Buahinia variegata.</title>
        <authorList>
            <person name="Kanchanasin P."/>
            <person name="Tanasupawat S."/>
            <person name="Yuki M."/>
            <person name="Kudo T."/>
        </authorList>
    </citation>
    <scope>NUCLEOTIDE SEQUENCE [LARGE SCALE GENOMIC DNA]</scope>
    <source>
        <strain evidence="2 3">Bv016</strain>
    </source>
</reference>
<evidence type="ECO:0000256" key="1">
    <source>
        <dbReference type="SAM" id="MobiDB-lite"/>
    </source>
</evidence>
<dbReference type="Proteomes" id="UP000298159">
    <property type="component" value="Unassembled WGS sequence"/>
</dbReference>
<sequence length="70" mass="7683">MSLSRSTSPGSTVAPGGCRWCGIEARGHGRQHVVGVGWHVWTAPTLQQRKERMLQRRAVRPVRKPGPGGR</sequence>
<dbReference type="AlphaFoldDB" id="A0A4Z1CTW8"/>
<comment type="caution">
    <text evidence="2">The sequence shown here is derived from an EMBL/GenBank/DDBJ whole genome shotgun (WGS) entry which is preliminary data.</text>
</comment>
<evidence type="ECO:0000313" key="3">
    <source>
        <dbReference type="Proteomes" id="UP000298159"/>
    </source>
</evidence>
<proteinExistence type="predicted"/>
<keyword evidence="3" id="KW-1185">Reference proteome</keyword>
<dbReference type="EMBL" id="SRRT01000012">
    <property type="protein sequence ID" value="TGN72306.1"/>
    <property type="molecule type" value="Genomic_DNA"/>
</dbReference>
<accession>A0A4Z1CTW8</accession>
<evidence type="ECO:0000313" key="2">
    <source>
        <dbReference type="EMBL" id="TGN72306.1"/>
    </source>
</evidence>
<name>A0A4Z1CTW8_9ACTN</name>
<gene>
    <name evidence="2" type="ORF">E5083_29860</name>
</gene>
<organism evidence="2 3">
    <name type="scientific">Streptomyces bauhiniae</name>
    <dbReference type="NCBI Taxonomy" id="2340725"/>
    <lineage>
        <taxon>Bacteria</taxon>
        <taxon>Bacillati</taxon>
        <taxon>Actinomycetota</taxon>
        <taxon>Actinomycetes</taxon>
        <taxon>Kitasatosporales</taxon>
        <taxon>Streptomycetaceae</taxon>
        <taxon>Streptomyces</taxon>
    </lineage>
</organism>
<feature type="region of interest" description="Disordered" evidence="1">
    <location>
        <begin position="51"/>
        <end position="70"/>
    </location>
</feature>
<protein>
    <submittedName>
        <fullName evidence="2">Uncharacterized protein</fullName>
    </submittedName>
</protein>